<dbReference type="SMART" id="SM00849">
    <property type="entry name" value="Lactamase_B"/>
    <property type="match status" value="1"/>
</dbReference>
<comment type="caution">
    <text evidence="2">The sequence shown here is derived from an EMBL/GenBank/DDBJ whole genome shotgun (WGS) entry which is preliminary data.</text>
</comment>
<dbReference type="Proteomes" id="UP000712527">
    <property type="component" value="Unassembled WGS sequence"/>
</dbReference>
<dbReference type="InterPro" id="IPR050662">
    <property type="entry name" value="Sec-metab_biosynth-thioest"/>
</dbReference>
<protein>
    <submittedName>
        <fullName evidence="2">MBL fold metallo-hydrolase</fullName>
    </submittedName>
</protein>
<dbReference type="PANTHER" id="PTHR23131">
    <property type="entry name" value="ENDORIBONUCLEASE LACTB2"/>
    <property type="match status" value="1"/>
</dbReference>
<evidence type="ECO:0000313" key="2">
    <source>
        <dbReference type="EMBL" id="MBM6774898.1"/>
    </source>
</evidence>
<dbReference type="Gene3D" id="3.60.15.10">
    <property type="entry name" value="Ribonuclease Z/Hydroxyacylglutathione hydrolase-like"/>
    <property type="match status" value="1"/>
</dbReference>
<dbReference type="RefSeq" id="WP_204793239.1">
    <property type="nucleotide sequence ID" value="NZ_JACSNQ010000007.1"/>
</dbReference>
<dbReference type="Pfam" id="PF00753">
    <property type="entry name" value="Lactamase_B"/>
    <property type="match status" value="1"/>
</dbReference>
<dbReference type="EMBL" id="JACSNQ010000007">
    <property type="protein sequence ID" value="MBM6774898.1"/>
    <property type="molecule type" value="Genomic_DNA"/>
</dbReference>
<accession>A0ABS2F251</accession>
<feature type="domain" description="Metallo-beta-lactamase" evidence="1">
    <location>
        <begin position="55"/>
        <end position="266"/>
    </location>
</feature>
<sequence length="362" mass="38796">MASGLPATPAGEGWGAGCGANCFTLDEDGFTCRQVLDEPEVWRVELLMGDTFLPSVNAFVVVDGGEALVVDAGTPDPLNDTRLMRALLGLGVDPATTPVTLFCTHAHIDHVGLARELAEAGVRVLVPEGVAADMCRFTTVAWRAEMASRLAAEGFGEAEAAELADVIWDHTLDFAREGIPFSTVAPGEEVRCGRWSFEVCAASGHTPGQCVLWEGSTHTAFLGDAVLFLCSTCIGFWDEGEDPIGEQVATLRRLARRGVEHAFMGHGLQRGTLAERCEENAAHHERRSARALDAVALGPGRTGRELMPAMGWRALDGGWDELPALTRWFLASESVAHLDHLVAVGSVHRTRDADGVSRYLLA</sequence>
<dbReference type="InterPro" id="IPR036866">
    <property type="entry name" value="RibonucZ/Hydroxyglut_hydro"/>
</dbReference>
<reference evidence="2 3" key="1">
    <citation type="journal article" date="2021" name="Sci. Rep.">
        <title>The distribution of antibiotic resistance genes in chicken gut microbiota commensals.</title>
        <authorList>
            <person name="Juricova H."/>
            <person name="Matiasovicova J."/>
            <person name="Kubasova T."/>
            <person name="Cejkova D."/>
            <person name="Rychlik I."/>
        </authorList>
    </citation>
    <scope>NUCLEOTIDE SEQUENCE [LARGE SCALE GENOMIC DNA]</scope>
    <source>
        <strain evidence="2 3">An794</strain>
    </source>
</reference>
<evidence type="ECO:0000313" key="3">
    <source>
        <dbReference type="Proteomes" id="UP000712527"/>
    </source>
</evidence>
<organism evidence="2 3">
    <name type="scientific">Olsenella profusa</name>
    <dbReference type="NCBI Taxonomy" id="138595"/>
    <lineage>
        <taxon>Bacteria</taxon>
        <taxon>Bacillati</taxon>
        <taxon>Actinomycetota</taxon>
        <taxon>Coriobacteriia</taxon>
        <taxon>Coriobacteriales</taxon>
        <taxon>Atopobiaceae</taxon>
        <taxon>Olsenella</taxon>
    </lineage>
</organism>
<evidence type="ECO:0000259" key="1">
    <source>
        <dbReference type="SMART" id="SM00849"/>
    </source>
</evidence>
<name>A0ABS2F251_9ACTN</name>
<dbReference type="Gene3D" id="1.10.10.10">
    <property type="entry name" value="Winged helix-like DNA-binding domain superfamily/Winged helix DNA-binding domain"/>
    <property type="match status" value="1"/>
</dbReference>
<gene>
    <name evidence="2" type="ORF">H9X80_05010</name>
</gene>
<dbReference type="PANTHER" id="PTHR23131:SF4">
    <property type="entry name" value="METALLO-BETA-LACTAMASE SUPERFAMILY POTEIN"/>
    <property type="match status" value="1"/>
</dbReference>
<dbReference type="SUPFAM" id="SSF56281">
    <property type="entry name" value="Metallo-hydrolase/oxidoreductase"/>
    <property type="match status" value="1"/>
</dbReference>
<proteinExistence type="predicted"/>
<keyword evidence="3" id="KW-1185">Reference proteome</keyword>
<dbReference type="InterPro" id="IPR036388">
    <property type="entry name" value="WH-like_DNA-bd_sf"/>
</dbReference>
<dbReference type="InterPro" id="IPR001279">
    <property type="entry name" value="Metallo-B-lactamas"/>
</dbReference>